<protein>
    <submittedName>
        <fullName evidence="2">Uncharacterized protein</fullName>
    </submittedName>
</protein>
<accession>A0A1M6DBV8</accession>
<evidence type="ECO:0000313" key="2">
    <source>
        <dbReference type="EMBL" id="SHI70669.1"/>
    </source>
</evidence>
<organism evidence="2 3">
    <name type="scientific">Thermoclostridium caenicola</name>
    <dbReference type="NCBI Taxonomy" id="659425"/>
    <lineage>
        <taxon>Bacteria</taxon>
        <taxon>Bacillati</taxon>
        <taxon>Bacillota</taxon>
        <taxon>Clostridia</taxon>
        <taxon>Eubacteriales</taxon>
        <taxon>Oscillospiraceae</taxon>
        <taxon>Thermoclostridium</taxon>
    </lineage>
</organism>
<keyword evidence="3" id="KW-1185">Reference proteome</keyword>
<feature type="transmembrane region" description="Helical" evidence="1">
    <location>
        <begin position="15"/>
        <end position="36"/>
    </location>
</feature>
<gene>
    <name evidence="2" type="ORF">SAMN05444373_100729</name>
</gene>
<sequence length="102" mass="11476">MRPALSLKTLFRAPFKTLITFLLIAAASFAVFYRVADYTVTRREMTRAIGYYRGVAALDNGVKNTALLLGSILPNTVRHSDAKELKEYPAELPFHVSTRGKW</sequence>
<name>A0A1M6DBV8_9FIRM</name>
<evidence type="ECO:0000256" key="1">
    <source>
        <dbReference type="SAM" id="Phobius"/>
    </source>
</evidence>
<keyword evidence="1" id="KW-1133">Transmembrane helix</keyword>
<keyword evidence="1" id="KW-0472">Membrane</keyword>
<dbReference type="Proteomes" id="UP000324781">
    <property type="component" value="Unassembled WGS sequence"/>
</dbReference>
<keyword evidence="1" id="KW-0812">Transmembrane</keyword>
<evidence type="ECO:0000313" key="3">
    <source>
        <dbReference type="Proteomes" id="UP000324781"/>
    </source>
</evidence>
<dbReference type="AlphaFoldDB" id="A0A1M6DBV8"/>
<proteinExistence type="predicted"/>
<reference evidence="2 3" key="1">
    <citation type="submission" date="2016-11" db="EMBL/GenBank/DDBJ databases">
        <authorList>
            <person name="Varghese N."/>
            <person name="Submissions S."/>
        </authorList>
    </citation>
    <scope>NUCLEOTIDE SEQUENCE [LARGE SCALE GENOMIC DNA]</scope>
    <source>
        <strain evidence="2 3">DSM 19027</strain>
    </source>
</reference>
<dbReference type="EMBL" id="FQZP01000007">
    <property type="protein sequence ID" value="SHI70669.1"/>
    <property type="molecule type" value="Genomic_DNA"/>
</dbReference>